<feature type="transmembrane region" description="Helical" evidence="1">
    <location>
        <begin position="12"/>
        <end position="30"/>
    </location>
</feature>
<gene>
    <name evidence="2" type="ORF">SAMN04489757_108119</name>
</gene>
<evidence type="ECO:0000313" key="3">
    <source>
        <dbReference type="Proteomes" id="UP000198806"/>
    </source>
</evidence>
<dbReference type="Proteomes" id="UP000198806">
    <property type="component" value="Unassembled WGS sequence"/>
</dbReference>
<evidence type="ECO:0000313" key="2">
    <source>
        <dbReference type="EMBL" id="SFO08381.1"/>
    </source>
</evidence>
<dbReference type="RefSeq" id="WP_091685509.1">
    <property type="nucleotide sequence ID" value="NZ_BAABFM010000072.1"/>
</dbReference>
<keyword evidence="1" id="KW-1133">Transmembrane helix</keyword>
<evidence type="ECO:0000256" key="1">
    <source>
        <dbReference type="SAM" id="Phobius"/>
    </source>
</evidence>
<reference evidence="2 3" key="1">
    <citation type="submission" date="2016-10" db="EMBL/GenBank/DDBJ databases">
        <authorList>
            <person name="de Groot N.N."/>
        </authorList>
    </citation>
    <scope>NUCLEOTIDE SEQUENCE [LARGE SCALE GENOMIC DNA]</scope>
    <source>
        <strain evidence="2 3">DSM 1283</strain>
    </source>
</reference>
<protein>
    <submittedName>
        <fullName evidence="2">Uncharacterized protein</fullName>
    </submittedName>
</protein>
<organism evidence="2 3">
    <name type="scientific">Anaerocolumna aminovalerica</name>
    <dbReference type="NCBI Taxonomy" id="1527"/>
    <lineage>
        <taxon>Bacteria</taxon>
        <taxon>Bacillati</taxon>
        <taxon>Bacillota</taxon>
        <taxon>Clostridia</taxon>
        <taxon>Lachnospirales</taxon>
        <taxon>Lachnospiraceae</taxon>
        <taxon>Anaerocolumna</taxon>
    </lineage>
</organism>
<feature type="transmembrane region" description="Helical" evidence="1">
    <location>
        <begin position="69"/>
        <end position="91"/>
    </location>
</feature>
<feature type="transmembrane region" description="Helical" evidence="1">
    <location>
        <begin position="36"/>
        <end position="57"/>
    </location>
</feature>
<sequence>MKKIKLNYKSSKYFGFFGFFGFGGFGYFVNHNVSNLFLFCFFSFFSYFIMGKFVVGFCSSYSFIPKEVIVLISVIGWVATILTYAFLFCYYEKH</sequence>
<accession>A0A1I5EBD7</accession>
<keyword evidence="3" id="KW-1185">Reference proteome</keyword>
<dbReference type="EMBL" id="FOWD01000008">
    <property type="protein sequence ID" value="SFO08381.1"/>
    <property type="molecule type" value="Genomic_DNA"/>
</dbReference>
<proteinExistence type="predicted"/>
<keyword evidence="1" id="KW-0812">Transmembrane</keyword>
<dbReference type="STRING" id="1527.SAMN04489757_108119"/>
<keyword evidence="1" id="KW-0472">Membrane</keyword>
<name>A0A1I5EBD7_9FIRM</name>
<dbReference type="AlphaFoldDB" id="A0A1I5EBD7"/>